<evidence type="ECO:0000313" key="2">
    <source>
        <dbReference type="Proteomes" id="UP000887561"/>
    </source>
</evidence>
<evidence type="ECO:0000313" key="3">
    <source>
        <dbReference type="WBParaSite" id="scaffold5901_cov223.g10154"/>
    </source>
</evidence>
<keyword evidence="2" id="KW-1185">Reference proteome</keyword>
<dbReference type="AlphaFoldDB" id="A0A915MZV8"/>
<sequence>MKIILFTKGTKNWELIANEGNELEKAKFSKTGYVITHDRNNEITEEESSDGNNLSITRSQTDIENLTKNNLKLKRSHSLNIGIKFPKIKKPFNILTKIWKPKKGKNIANDKKKEENEFLLGKENGN</sequence>
<organism evidence="2 3">
    <name type="scientific">Meloidogyne javanica</name>
    <name type="common">Root-knot nematode worm</name>
    <dbReference type="NCBI Taxonomy" id="6303"/>
    <lineage>
        <taxon>Eukaryota</taxon>
        <taxon>Metazoa</taxon>
        <taxon>Ecdysozoa</taxon>
        <taxon>Nematoda</taxon>
        <taxon>Chromadorea</taxon>
        <taxon>Rhabditida</taxon>
        <taxon>Tylenchina</taxon>
        <taxon>Tylenchomorpha</taxon>
        <taxon>Tylenchoidea</taxon>
        <taxon>Meloidogynidae</taxon>
        <taxon>Meloidogyninae</taxon>
        <taxon>Meloidogyne</taxon>
        <taxon>Meloidogyne incognita group</taxon>
    </lineage>
</organism>
<name>A0A915MZV8_MELJA</name>
<dbReference type="Proteomes" id="UP000887561">
    <property type="component" value="Unplaced"/>
</dbReference>
<accession>A0A915MZV8</accession>
<proteinExistence type="predicted"/>
<dbReference type="WBParaSite" id="scaffold5901_cov223.g10154">
    <property type="protein sequence ID" value="scaffold5901_cov223.g10154"/>
    <property type="gene ID" value="scaffold5901_cov223.g10154"/>
</dbReference>
<feature type="region of interest" description="Disordered" evidence="1">
    <location>
        <begin position="105"/>
        <end position="126"/>
    </location>
</feature>
<evidence type="ECO:0000256" key="1">
    <source>
        <dbReference type="SAM" id="MobiDB-lite"/>
    </source>
</evidence>
<reference evidence="3" key="1">
    <citation type="submission" date="2022-11" db="UniProtKB">
        <authorList>
            <consortium name="WormBaseParasite"/>
        </authorList>
    </citation>
    <scope>IDENTIFICATION</scope>
</reference>
<protein>
    <submittedName>
        <fullName evidence="3">Uncharacterized protein</fullName>
    </submittedName>
</protein>